<evidence type="ECO:0000313" key="3">
    <source>
        <dbReference type="Proteomes" id="UP000248790"/>
    </source>
</evidence>
<dbReference type="Pfam" id="PF13568">
    <property type="entry name" value="OMP_b-brl_2"/>
    <property type="match status" value="1"/>
</dbReference>
<dbReference type="AlphaFoldDB" id="A0A327X9H8"/>
<keyword evidence="3" id="KW-1185">Reference proteome</keyword>
<sequence length="246" mass="28548">MDTSYIWHLFYLHRKKSIAVGLLLTLLIPDLRAQSSMRYRRIHLEDYEDRTIRYGFLFAAPITRFNIKYSDAYVNADSAYQLYSPNKAGFRVGFILNTILSNRFDVRITPAVSLYSRSVESRYPGGTGKSEVRESTWVDFPVLLKYKSQRRRNSRMYMVGGASLGLETNVRRREVAGSSRLLTKNKDLSVEYGIGFEQFFEFFKFSPEIRFSHGLVNLFEPVQGNTANIGLQKLRTHTVTLYLNFE</sequence>
<evidence type="ECO:0000259" key="1">
    <source>
        <dbReference type="Pfam" id="PF13568"/>
    </source>
</evidence>
<evidence type="ECO:0000313" key="2">
    <source>
        <dbReference type="EMBL" id="RAK02908.1"/>
    </source>
</evidence>
<comment type="caution">
    <text evidence="2">The sequence shown here is derived from an EMBL/GenBank/DDBJ whole genome shotgun (WGS) entry which is preliminary data.</text>
</comment>
<reference evidence="2 3" key="1">
    <citation type="submission" date="2018-06" db="EMBL/GenBank/DDBJ databases">
        <title>Genomic Encyclopedia of Archaeal and Bacterial Type Strains, Phase II (KMG-II): from individual species to whole genera.</title>
        <authorList>
            <person name="Goeker M."/>
        </authorList>
    </citation>
    <scope>NUCLEOTIDE SEQUENCE [LARGE SCALE GENOMIC DNA]</scope>
    <source>
        <strain evidence="2 3">DSM 21851</strain>
    </source>
</reference>
<name>A0A327X9H8_LARAB</name>
<dbReference type="EMBL" id="QLMC01000001">
    <property type="protein sequence ID" value="RAK02908.1"/>
    <property type="molecule type" value="Genomic_DNA"/>
</dbReference>
<accession>A0A327X9H8</accession>
<dbReference type="OrthoDB" id="1467485at2"/>
<proteinExistence type="predicted"/>
<organism evidence="2 3">
    <name type="scientific">Larkinella arboricola</name>
    <dbReference type="NCBI Taxonomy" id="643671"/>
    <lineage>
        <taxon>Bacteria</taxon>
        <taxon>Pseudomonadati</taxon>
        <taxon>Bacteroidota</taxon>
        <taxon>Cytophagia</taxon>
        <taxon>Cytophagales</taxon>
        <taxon>Spirosomataceae</taxon>
        <taxon>Larkinella</taxon>
    </lineage>
</organism>
<dbReference type="InterPro" id="IPR025665">
    <property type="entry name" value="Beta-barrel_OMP_2"/>
</dbReference>
<dbReference type="Proteomes" id="UP000248790">
    <property type="component" value="Unassembled WGS sequence"/>
</dbReference>
<protein>
    <recommendedName>
        <fullName evidence="1">Outer membrane protein beta-barrel domain-containing protein</fullName>
    </recommendedName>
</protein>
<feature type="domain" description="Outer membrane protein beta-barrel" evidence="1">
    <location>
        <begin position="33"/>
        <end position="220"/>
    </location>
</feature>
<gene>
    <name evidence="2" type="ORF">LX87_01030</name>
</gene>